<keyword evidence="4" id="KW-0496">Mitochondrion</keyword>
<evidence type="ECO:0000256" key="5">
    <source>
        <dbReference type="ARBA" id="ARBA00023274"/>
    </source>
</evidence>
<evidence type="ECO:0000256" key="3">
    <source>
        <dbReference type="ARBA" id="ARBA00022980"/>
    </source>
</evidence>
<evidence type="ECO:0000256" key="6">
    <source>
        <dbReference type="ARBA" id="ARBA00035191"/>
    </source>
</evidence>
<evidence type="ECO:0000313" key="8">
    <source>
        <dbReference type="Proteomes" id="UP000054304"/>
    </source>
</evidence>
<comment type="subcellular location">
    <subcellularLocation>
        <location evidence="1">Mitochondrion</location>
    </subcellularLocation>
</comment>
<organism evidence="7 8">
    <name type="scientific">Lachancea lanzarotensis</name>
    <dbReference type="NCBI Taxonomy" id="1245769"/>
    <lineage>
        <taxon>Eukaryota</taxon>
        <taxon>Fungi</taxon>
        <taxon>Dikarya</taxon>
        <taxon>Ascomycota</taxon>
        <taxon>Saccharomycotina</taxon>
        <taxon>Saccharomycetes</taxon>
        <taxon>Saccharomycetales</taxon>
        <taxon>Saccharomycetaceae</taxon>
        <taxon>Lachancea</taxon>
    </lineage>
</organism>
<protein>
    <recommendedName>
        <fullName evidence="6">Large ribosomal subunit protein mL49</fullName>
    </recommendedName>
</protein>
<dbReference type="PANTHER" id="PTHR13477">
    <property type="entry name" value="MITOCHONDRIAL 39S RIBOSOMAL PROTEIN L49"/>
    <property type="match status" value="1"/>
</dbReference>
<dbReference type="Gene3D" id="3.30.780.10">
    <property type="entry name" value="SUI1-like domain"/>
    <property type="match status" value="1"/>
</dbReference>
<dbReference type="GO" id="GO:0005762">
    <property type="term" value="C:mitochondrial large ribosomal subunit"/>
    <property type="evidence" value="ECO:0007669"/>
    <property type="project" value="EnsemblFungi"/>
</dbReference>
<keyword evidence="5" id="KW-0687">Ribonucleoprotein</keyword>
<comment type="similarity">
    <text evidence="2">Belongs to the mitochondrion-specific ribosomal protein mL49 family.</text>
</comment>
<dbReference type="PANTHER" id="PTHR13477:SF0">
    <property type="entry name" value="LARGE RIBOSOMAL SUBUNIT PROTEIN ML49"/>
    <property type="match status" value="1"/>
</dbReference>
<reference evidence="7 8" key="1">
    <citation type="submission" date="2014-12" db="EMBL/GenBank/DDBJ databases">
        <authorList>
            <person name="Neuveglise Cecile"/>
        </authorList>
    </citation>
    <scope>NUCLEOTIDE SEQUENCE [LARGE SCALE GENOMIC DNA]</scope>
    <source>
        <strain evidence="7 8">CBS 12615</strain>
    </source>
</reference>
<dbReference type="HOGENOM" id="CLU_132729_0_0_1"/>
<evidence type="ECO:0000256" key="4">
    <source>
        <dbReference type="ARBA" id="ARBA00023128"/>
    </source>
</evidence>
<dbReference type="RefSeq" id="XP_022627351.1">
    <property type="nucleotide sequence ID" value="XM_022773869.1"/>
</dbReference>
<dbReference type="InterPro" id="IPR007740">
    <property type="entry name" value="Ribosomal_mL49"/>
</dbReference>
<dbReference type="GO" id="GO:0003735">
    <property type="term" value="F:structural constituent of ribosome"/>
    <property type="evidence" value="ECO:0007669"/>
    <property type="project" value="EnsemblFungi"/>
</dbReference>
<dbReference type="Pfam" id="PF05046">
    <property type="entry name" value="Img2"/>
    <property type="match status" value="1"/>
</dbReference>
<evidence type="ECO:0000256" key="2">
    <source>
        <dbReference type="ARBA" id="ARBA00005677"/>
    </source>
</evidence>
<dbReference type="GO" id="GO:0006412">
    <property type="term" value="P:translation"/>
    <property type="evidence" value="ECO:0007669"/>
    <property type="project" value="InterPro"/>
</dbReference>
<dbReference type="AlphaFoldDB" id="A0A0C7MMP6"/>
<dbReference type="GeneID" id="34684529"/>
<dbReference type="STRING" id="1245769.A0A0C7MMP6"/>
<accession>A0A0C7MMP6</accession>
<sequence length="173" mass="19454">MLSMSHFRAVSYRASLHSAVLARTFGRVRSVSTVVDGSGTQTVEHDSSETPFTQQEMQDLSNVFVQPEISIFPSIHDVKPEELVGHVPFGVKSYFVERSATGNLPVYTDVKRDGKIVTEIRKIRGDPVQLRNDLQNSLKHIPKNDFKVLMESRKVVIQGDVVKRVKQVLSTTF</sequence>
<dbReference type="OrthoDB" id="19439at2759"/>
<dbReference type="Proteomes" id="UP000054304">
    <property type="component" value="Unassembled WGS sequence"/>
</dbReference>
<evidence type="ECO:0000313" key="7">
    <source>
        <dbReference type="EMBL" id="CEP61115.1"/>
    </source>
</evidence>
<name>A0A0C7MMP6_9SACH</name>
<dbReference type="EMBL" id="LN736361">
    <property type="protein sequence ID" value="CEP61115.1"/>
    <property type="molecule type" value="Genomic_DNA"/>
</dbReference>
<evidence type="ECO:0000256" key="1">
    <source>
        <dbReference type="ARBA" id="ARBA00004173"/>
    </source>
</evidence>
<keyword evidence="8" id="KW-1185">Reference proteome</keyword>
<keyword evidence="3" id="KW-0689">Ribosomal protein</keyword>
<proteinExistence type="inferred from homology"/>
<gene>
    <name evidence="7" type="ORF">LALA0_S02e07052g</name>
</gene>